<evidence type="ECO:0000313" key="4">
    <source>
        <dbReference type="EMBL" id="EAM50881.1"/>
    </source>
</evidence>
<comment type="similarity">
    <text evidence="1">Belongs to the sulfotransferase 1 family.</text>
</comment>
<reference evidence="4" key="2">
    <citation type="submission" date="2005-06" db="EMBL/GenBank/DDBJ databases">
        <title>Sequencing of the draft genome and assembly of Crocosphaera watsonii WH 8501.</title>
        <authorList>
            <consortium name="US DOE Joint Genome Institute (JGI-PGF)"/>
            <person name="Copeland A."/>
            <person name="Lucas S."/>
            <person name="Lapidus A."/>
            <person name="Barry K."/>
            <person name="Detter C."/>
            <person name="Glavina T."/>
            <person name="Hammon N."/>
            <person name="Israni S."/>
            <person name="Pitluck S."/>
            <person name="Richardson P."/>
        </authorList>
    </citation>
    <scope>NUCLEOTIDE SEQUENCE [LARGE SCALE GENOMIC DNA]</scope>
    <source>
        <strain evidence="4">WH 8501</strain>
    </source>
</reference>
<keyword evidence="5" id="KW-1185">Reference proteome</keyword>
<gene>
    <name evidence="4" type="ORF">CwatDRAFT_3965</name>
</gene>
<dbReference type="PANTHER" id="PTHR11783">
    <property type="entry name" value="SULFOTRANSFERASE SULT"/>
    <property type="match status" value="1"/>
</dbReference>
<evidence type="ECO:0000256" key="2">
    <source>
        <dbReference type="ARBA" id="ARBA00022679"/>
    </source>
</evidence>
<keyword evidence="2" id="KW-0808">Transferase</keyword>
<dbReference type="GO" id="GO:0008146">
    <property type="term" value="F:sulfotransferase activity"/>
    <property type="evidence" value="ECO:0007669"/>
    <property type="project" value="InterPro"/>
</dbReference>
<name>Q4C3Y8_CROWT</name>
<reference evidence="4" key="1">
    <citation type="submission" date="2004-02" db="EMBL/GenBank/DDBJ databases">
        <authorList>
            <consortium name="DOE Joint Genome Institute"/>
        </authorList>
    </citation>
    <scope>NUCLEOTIDE SEQUENCE [LARGE SCALE GENOMIC DNA]</scope>
    <source>
        <strain evidence="4">WH 8501</strain>
    </source>
</reference>
<evidence type="ECO:0000313" key="5">
    <source>
        <dbReference type="Proteomes" id="UP000003922"/>
    </source>
</evidence>
<feature type="domain" description="Sulfotransferase" evidence="3">
    <location>
        <begin position="28"/>
        <end position="228"/>
    </location>
</feature>
<accession>Q4C3Y8</accession>
<dbReference type="KEGG" id="cwa:CwatDRAFT_3965"/>
<dbReference type="InterPro" id="IPR000863">
    <property type="entry name" value="Sulfotransferase_dom"/>
</dbReference>
<dbReference type="RefSeq" id="WP_007305482.1">
    <property type="nucleotide sequence ID" value="NZ_AADV02000013.1"/>
</dbReference>
<reference evidence="4" key="3">
    <citation type="submission" date="2016-12" db="EMBL/GenBank/DDBJ databases">
        <title>Annotation of the draft genome assembly of Crocosphaera watsonii WH 8501.</title>
        <authorList>
            <consortium name="US DOE Joint Genome Institute (JGI-ORNL)"/>
            <person name="Larimer F."/>
            <person name="Land M."/>
        </authorList>
    </citation>
    <scope>NUCLEOTIDE SEQUENCE</scope>
    <source>
        <strain evidence="4">WH 8501</strain>
    </source>
</reference>
<sequence>MRFLIANLTKPSDLVSFENINKIIPDLYKTSTQELQELPDPRIIKSHECFDTRYKKVIYIVRNLYSVSVSLYHHLIKYKRISQELEFKEFLQDFLQGFRETTISEWYRNLGSWSENVTSWLDSEDYASGDFLLIRYEDLMLDPLQEMSKVNRFLSKGADDVQIQEAIQKSNFKSMKNIENKQKNVGMLAETNSNIPFIRSGNLDEWEQYFDKESINLVNVKLGKVMKRLDYETY</sequence>
<dbReference type="Gene3D" id="3.40.50.300">
    <property type="entry name" value="P-loop containing nucleotide triphosphate hydrolases"/>
    <property type="match status" value="1"/>
</dbReference>
<proteinExistence type="inferred from homology"/>
<comment type="caution">
    <text evidence="4">The sequence shown here is derived from an EMBL/GenBank/DDBJ whole genome shotgun (WGS) entry which is preliminary data.</text>
</comment>
<dbReference type="SUPFAM" id="SSF52540">
    <property type="entry name" value="P-loop containing nucleoside triphosphate hydrolases"/>
    <property type="match status" value="1"/>
</dbReference>
<dbReference type="Proteomes" id="UP000003922">
    <property type="component" value="Unassembled WGS sequence"/>
</dbReference>
<dbReference type="OrthoDB" id="8446141at2"/>
<organism evidence="4 5">
    <name type="scientific">Crocosphaera watsonii WH 8501</name>
    <dbReference type="NCBI Taxonomy" id="165597"/>
    <lineage>
        <taxon>Bacteria</taxon>
        <taxon>Bacillati</taxon>
        <taxon>Cyanobacteriota</taxon>
        <taxon>Cyanophyceae</taxon>
        <taxon>Oscillatoriophycideae</taxon>
        <taxon>Chroococcales</taxon>
        <taxon>Aphanothecaceae</taxon>
        <taxon>Crocosphaera</taxon>
    </lineage>
</organism>
<dbReference type="EMBL" id="AADV02000013">
    <property type="protein sequence ID" value="EAM50881.1"/>
    <property type="molecule type" value="Genomic_DNA"/>
</dbReference>
<dbReference type="Pfam" id="PF00685">
    <property type="entry name" value="Sulfotransfer_1"/>
    <property type="match status" value="1"/>
</dbReference>
<evidence type="ECO:0000256" key="1">
    <source>
        <dbReference type="ARBA" id="ARBA00005771"/>
    </source>
</evidence>
<protein>
    <submittedName>
        <fullName evidence="4">Sulfotransferase</fullName>
    </submittedName>
</protein>
<evidence type="ECO:0000259" key="3">
    <source>
        <dbReference type="Pfam" id="PF00685"/>
    </source>
</evidence>
<dbReference type="AlphaFoldDB" id="Q4C3Y8"/>
<dbReference type="InterPro" id="IPR027417">
    <property type="entry name" value="P-loop_NTPase"/>
</dbReference>